<feature type="domain" description="Copper amine oxidase-like N-terminal" evidence="1">
    <location>
        <begin position="795"/>
        <end position="900"/>
    </location>
</feature>
<protein>
    <submittedName>
        <fullName evidence="3">Phosphodiester glycosidase family protein</fullName>
    </submittedName>
</protein>
<accession>A0AAU0UJV5</accession>
<dbReference type="EMBL" id="CP121694">
    <property type="protein sequence ID" value="WRO21069.1"/>
    <property type="molecule type" value="Genomic_DNA"/>
</dbReference>
<dbReference type="RefSeq" id="WP_366923927.1">
    <property type="nucleotide sequence ID" value="NZ_CP121694.1"/>
</dbReference>
<dbReference type="PANTHER" id="PTHR40446">
    <property type="entry name" value="N-ACETYLGLUCOSAMINE-1-PHOSPHODIESTER ALPHA-N-ACETYLGLUCOSAMINIDASE"/>
    <property type="match status" value="1"/>
</dbReference>
<dbReference type="Pfam" id="PF09992">
    <property type="entry name" value="NAGPA"/>
    <property type="match status" value="1"/>
</dbReference>
<name>A0AAU0UJV5_9FIRM</name>
<dbReference type="KEGG" id="dbc:MFMK1_000863"/>
<feature type="domain" description="Phosphodiester glycosidase" evidence="2">
    <location>
        <begin position="250"/>
        <end position="427"/>
    </location>
</feature>
<dbReference type="InterPro" id="IPR018711">
    <property type="entry name" value="NAGPA"/>
</dbReference>
<evidence type="ECO:0000313" key="3">
    <source>
        <dbReference type="EMBL" id="WRO21069.1"/>
    </source>
</evidence>
<dbReference type="InterPro" id="IPR036582">
    <property type="entry name" value="Mao_N_sf"/>
</dbReference>
<gene>
    <name evidence="3" type="ORF">MFMK1_000863</name>
</gene>
<proteinExistence type="predicted"/>
<dbReference type="GO" id="GO:0016798">
    <property type="term" value="F:hydrolase activity, acting on glycosyl bonds"/>
    <property type="evidence" value="ECO:0007669"/>
    <property type="project" value="UniProtKB-KW"/>
</dbReference>
<dbReference type="Proteomes" id="UP001329915">
    <property type="component" value="Chromosome"/>
</dbReference>
<keyword evidence="3" id="KW-0378">Hydrolase</keyword>
<dbReference type="Gene3D" id="3.30.457.10">
    <property type="entry name" value="Copper amine oxidase-like, N-terminal domain"/>
    <property type="match status" value="2"/>
</dbReference>
<reference evidence="3 4" key="1">
    <citation type="submission" date="2023-04" db="EMBL/GenBank/DDBJ databases">
        <authorList>
            <person name="Hsu D."/>
        </authorList>
    </citation>
    <scope>NUCLEOTIDE SEQUENCE [LARGE SCALE GENOMIC DNA]</scope>
    <source>
        <strain evidence="3 4">MK1</strain>
    </source>
</reference>
<sequence length="903" mass="97218">MPKNSYWLATKKFRMALKKISLSTCSIFLATSMLTGPPLLAREDSSGRGQISSEIEVAANEEVLLADPNLITAVPITAGAIMEEYHWQTADGPAKAWVTKVDISDPNIELAVIPGQGKLTERLNVTAMAKNTGAVAAINGDFFNTKGEGVPIGPMATGGSLAASPAQLVGWHALGITADRQAYIESFAFSGSVKAANGATFELAGLNKTAYWEQPGGSHSHVDKLHLYNDLWAGHTRGEDSYTTPTEILVKDSKVVKISHGEYLDIPVPKDAYILRGHGKAARFLEDNFGVGDPIDIEYAVSPDRNWSTIMGGYSLLVDGGKAVPLPKEVLASLDGVRARSAVGISKDRKTIYLVGVEGRTKASKGLRLGDLAGFFEELGVWQAINLDGGGSTTMAARPLGEWQAKRVFSPEQGANERLIVNALAVYSTAPQGKLEGLIMSGNQVALIGEGVSYSLKAYDQYFNPMDTAKLPITWTKKGEVGTLQANRFVAKRPGIVEIIAGANQVGTRLPIEVVGKGELSALNLTLAKNDEQINLGQGIPLALTLETVTGKTREIPAAFVDWQLHNLKGEVSSDGILTVQGAGSGGSGIVVARYQGFSAPLAVTVRKGVPIPLFNSLTDLSFLTYPQEVSGRIKRVADPVDAQGRQVTALDYDFTGVTDANAAAYIKLGEAGLVIDKEAESLTLDVYGSGGSEWLRAELEDAEGNSQRVDLAKRIDWQGWQSVELYFGELTNSKPLTVKRIYVVTAENEQQVRALQGRLLFKNLRLNYDREEKPVVTQPRLSLGLKEGQRQMSVNGTVTEMDVAPVIVAGRTLVPVRFVSQALNGTVLWNGNTENVTVIQKDNWIDLWLGDQQMVVNGKAISLEVPPELTSNRTMLPLRAVAEVLGLTVQWDAETRGITLSN</sequence>
<evidence type="ECO:0000313" key="4">
    <source>
        <dbReference type="Proteomes" id="UP001329915"/>
    </source>
</evidence>
<dbReference type="PANTHER" id="PTHR40446:SF2">
    <property type="entry name" value="N-ACETYLGLUCOSAMINE-1-PHOSPHODIESTER ALPHA-N-ACETYLGLUCOSAMINIDASE"/>
    <property type="match status" value="1"/>
</dbReference>
<keyword evidence="4" id="KW-1185">Reference proteome</keyword>
<evidence type="ECO:0000259" key="2">
    <source>
        <dbReference type="Pfam" id="PF09992"/>
    </source>
</evidence>
<dbReference type="SUPFAM" id="SSF55383">
    <property type="entry name" value="Copper amine oxidase, domain N"/>
    <property type="match status" value="1"/>
</dbReference>
<dbReference type="Pfam" id="PF07833">
    <property type="entry name" value="Cu_amine_oxidN1"/>
    <property type="match status" value="1"/>
</dbReference>
<organism evidence="3 4">
    <name type="scientific">Metallumcola ferriviriculae</name>
    <dbReference type="NCBI Taxonomy" id="3039180"/>
    <lineage>
        <taxon>Bacteria</taxon>
        <taxon>Bacillati</taxon>
        <taxon>Bacillota</taxon>
        <taxon>Clostridia</taxon>
        <taxon>Neomoorellales</taxon>
        <taxon>Desulfitibacteraceae</taxon>
        <taxon>Metallumcola</taxon>
    </lineage>
</organism>
<keyword evidence="3" id="KW-0326">Glycosidase</keyword>
<dbReference type="AlphaFoldDB" id="A0AAU0UJV5"/>
<evidence type="ECO:0000259" key="1">
    <source>
        <dbReference type="Pfam" id="PF07833"/>
    </source>
</evidence>
<dbReference type="InterPro" id="IPR012854">
    <property type="entry name" value="Cu_amine_oxidase-like_N"/>
</dbReference>